<evidence type="ECO:0000313" key="6">
    <source>
        <dbReference type="EMBL" id="WVZ19974.1"/>
    </source>
</evidence>
<dbReference type="PANTHER" id="PTHR23023">
    <property type="entry name" value="DIMETHYLANILINE MONOOXYGENASE"/>
    <property type="match status" value="1"/>
</dbReference>
<protein>
    <recommendedName>
        <fullName evidence="5">Flavin-containing monooxygenase</fullName>
        <ecNumber evidence="5">1.-.-.-</ecNumber>
    </recommendedName>
</protein>
<gene>
    <name evidence="6" type="ORF">V8G54_007296</name>
</gene>
<dbReference type="Proteomes" id="UP001374535">
    <property type="component" value="Chromosome 2"/>
</dbReference>
<organism evidence="6 7">
    <name type="scientific">Vigna mungo</name>
    <name type="common">Black gram</name>
    <name type="synonym">Phaseolus mungo</name>
    <dbReference type="NCBI Taxonomy" id="3915"/>
    <lineage>
        <taxon>Eukaryota</taxon>
        <taxon>Viridiplantae</taxon>
        <taxon>Streptophyta</taxon>
        <taxon>Embryophyta</taxon>
        <taxon>Tracheophyta</taxon>
        <taxon>Spermatophyta</taxon>
        <taxon>Magnoliopsida</taxon>
        <taxon>eudicotyledons</taxon>
        <taxon>Gunneridae</taxon>
        <taxon>Pentapetalae</taxon>
        <taxon>rosids</taxon>
        <taxon>fabids</taxon>
        <taxon>Fabales</taxon>
        <taxon>Fabaceae</taxon>
        <taxon>Papilionoideae</taxon>
        <taxon>50 kb inversion clade</taxon>
        <taxon>NPAAA clade</taxon>
        <taxon>indigoferoid/millettioid clade</taxon>
        <taxon>Phaseoleae</taxon>
        <taxon>Vigna</taxon>
    </lineage>
</organism>
<accession>A0AAQ3S5B8</accession>
<comment type="cofactor">
    <cofactor evidence="5">
        <name>FAD</name>
        <dbReference type="ChEBI" id="CHEBI:57692"/>
    </cofactor>
</comment>
<dbReference type="InterPro" id="IPR050346">
    <property type="entry name" value="FMO-like"/>
</dbReference>
<dbReference type="InterPro" id="IPR036188">
    <property type="entry name" value="FAD/NAD-bd_sf"/>
</dbReference>
<dbReference type="GO" id="GO:0050660">
    <property type="term" value="F:flavin adenine dinucleotide binding"/>
    <property type="evidence" value="ECO:0007669"/>
    <property type="project" value="InterPro"/>
</dbReference>
<evidence type="ECO:0000256" key="4">
    <source>
        <dbReference type="ARBA" id="ARBA00023002"/>
    </source>
</evidence>
<dbReference type="GO" id="GO:0050661">
    <property type="term" value="F:NADP binding"/>
    <property type="evidence" value="ECO:0007669"/>
    <property type="project" value="InterPro"/>
</dbReference>
<comment type="similarity">
    <text evidence="1 5">Belongs to the FMO family.</text>
</comment>
<name>A0AAQ3S5B8_VIGMU</name>
<sequence length="240" mass="27769">MLIHSSSVNFQRWGISKVVETTLKWKLPLKKYGLMPNHSFFQDLSTCLIAVFPDKFFDRLKEGSIIIKKSQGFSFCSEGVILDGEAKPLETDIVIFATGYRGDQKIRNMFKSTIFQNHIALPPTSSTVPLYRSLAIIGYAESLSNIFSSEMKSLWVAHFLDGKIEVPNIREMEKEVKLWEENLKQYGGTYFWKTCIANCAIWYQDQLCKDMKHNPRRKNGFFRELFEPYGHADYVGLTHK</sequence>
<dbReference type="GO" id="GO:0004499">
    <property type="term" value="F:N,N-dimethylaniline monooxygenase activity"/>
    <property type="evidence" value="ECO:0007669"/>
    <property type="project" value="InterPro"/>
</dbReference>
<dbReference type="Pfam" id="PF00743">
    <property type="entry name" value="FMO-like"/>
    <property type="match status" value="1"/>
</dbReference>
<dbReference type="InterPro" id="IPR020946">
    <property type="entry name" value="Flavin_mOase-like"/>
</dbReference>
<keyword evidence="5" id="KW-0503">Monooxygenase</keyword>
<keyword evidence="3 5" id="KW-0274">FAD</keyword>
<dbReference type="FunFam" id="3.50.50.60:FF:000169">
    <property type="entry name" value="Flavin-containing monooxygenase"/>
    <property type="match status" value="1"/>
</dbReference>
<dbReference type="SUPFAM" id="SSF51905">
    <property type="entry name" value="FAD/NAD(P)-binding domain"/>
    <property type="match status" value="1"/>
</dbReference>
<proteinExistence type="inferred from homology"/>
<dbReference type="AlphaFoldDB" id="A0AAQ3S5B8"/>
<evidence type="ECO:0000313" key="7">
    <source>
        <dbReference type="Proteomes" id="UP001374535"/>
    </source>
</evidence>
<keyword evidence="2 5" id="KW-0285">Flavoprotein</keyword>
<evidence type="ECO:0000256" key="2">
    <source>
        <dbReference type="ARBA" id="ARBA00022630"/>
    </source>
</evidence>
<keyword evidence="4 5" id="KW-0560">Oxidoreductase</keyword>
<evidence type="ECO:0000256" key="5">
    <source>
        <dbReference type="RuleBase" id="RU361177"/>
    </source>
</evidence>
<reference evidence="6 7" key="1">
    <citation type="journal article" date="2023" name="Life. Sci Alliance">
        <title>Evolutionary insights into 3D genome organization and epigenetic landscape of Vigna mungo.</title>
        <authorList>
            <person name="Junaid A."/>
            <person name="Singh B."/>
            <person name="Bhatia S."/>
        </authorList>
    </citation>
    <scope>NUCLEOTIDE SEQUENCE [LARGE SCALE GENOMIC DNA]</scope>
    <source>
        <strain evidence="6">Urdbean</strain>
    </source>
</reference>
<keyword evidence="7" id="KW-1185">Reference proteome</keyword>
<evidence type="ECO:0000256" key="3">
    <source>
        <dbReference type="ARBA" id="ARBA00022827"/>
    </source>
</evidence>
<dbReference type="EMBL" id="CP144699">
    <property type="protein sequence ID" value="WVZ19974.1"/>
    <property type="molecule type" value="Genomic_DNA"/>
</dbReference>
<evidence type="ECO:0000256" key="1">
    <source>
        <dbReference type="ARBA" id="ARBA00009183"/>
    </source>
</evidence>
<dbReference type="EC" id="1.-.-.-" evidence="5"/>
<dbReference type="Gene3D" id="3.50.50.60">
    <property type="entry name" value="FAD/NAD(P)-binding domain"/>
    <property type="match status" value="1"/>
</dbReference>